<protein>
    <submittedName>
        <fullName evidence="1">Uncharacterized protein</fullName>
    </submittedName>
</protein>
<sequence length="100" mass="10817">MTEIGSPTVQIALAVILVIVTAYAAGRVHQWYRHAFERDVAYREGYNQASRTLFPLAVRGMPGKTGPGAAPADLPADTAPIRAVVPFHPLGQHHPVADRH</sequence>
<evidence type="ECO:0000313" key="2">
    <source>
        <dbReference type="Proteomes" id="UP000647172"/>
    </source>
</evidence>
<reference evidence="1" key="1">
    <citation type="submission" date="2021-01" db="EMBL/GenBank/DDBJ databases">
        <title>Whole genome shotgun sequence of Actinoplanes nipponensis NBRC 14063.</title>
        <authorList>
            <person name="Komaki H."/>
            <person name="Tamura T."/>
        </authorList>
    </citation>
    <scope>NUCLEOTIDE SEQUENCE</scope>
    <source>
        <strain evidence="1">NBRC 14063</strain>
    </source>
</reference>
<gene>
    <name evidence="1" type="ORF">Ani05nite_12120</name>
</gene>
<evidence type="ECO:0000313" key="1">
    <source>
        <dbReference type="EMBL" id="GIE47678.1"/>
    </source>
</evidence>
<keyword evidence="2" id="KW-1185">Reference proteome</keyword>
<dbReference type="AlphaFoldDB" id="A0A919JD96"/>
<name>A0A919JD96_9ACTN</name>
<dbReference type="RefSeq" id="WP_203765862.1">
    <property type="nucleotide sequence ID" value="NZ_BAAAYJ010000065.1"/>
</dbReference>
<dbReference type="EMBL" id="BOMQ01000016">
    <property type="protein sequence ID" value="GIE47678.1"/>
    <property type="molecule type" value="Genomic_DNA"/>
</dbReference>
<accession>A0A919JD96</accession>
<organism evidence="1 2">
    <name type="scientific">Actinoplanes nipponensis</name>
    <dbReference type="NCBI Taxonomy" id="135950"/>
    <lineage>
        <taxon>Bacteria</taxon>
        <taxon>Bacillati</taxon>
        <taxon>Actinomycetota</taxon>
        <taxon>Actinomycetes</taxon>
        <taxon>Micromonosporales</taxon>
        <taxon>Micromonosporaceae</taxon>
        <taxon>Actinoplanes</taxon>
    </lineage>
</organism>
<proteinExistence type="predicted"/>
<dbReference type="Proteomes" id="UP000647172">
    <property type="component" value="Unassembled WGS sequence"/>
</dbReference>
<comment type="caution">
    <text evidence="1">The sequence shown here is derived from an EMBL/GenBank/DDBJ whole genome shotgun (WGS) entry which is preliminary data.</text>
</comment>